<organism evidence="1 2">
    <name type="scientific">Granulibacter bethesdensis</name>
    <dbReference type="NCBI Taxonomy" id="364410"/>
    <lineage>
        <taxon>Bacteria</taxon>
        <taxon>Pseudomonadati</taxon>
        <taxon>Pseudomonadota</taxon>
        <taxon>Alphaproteobacteria</taxon>
        <taxon>Acetobacterales</taxon>
        <taxon>Acetobacteraceae</taxon>
        <taxon>Granulibacter</taxon>
    </lineage>
</organism>
<name>A0AAC9KBU2_9PROT</name>
<dbReference type="RefSeq" id="WP_072572947.1">
    <property type="nucleotide sequence ID" value="NZ_CP018191.1"/>
</dbReference>
<accession>A0AAC9KBU2</accession>
<reference evidence="2" key="1">
    <citation type="submission" date="2016-11" db="EMBL/GenBank/DDBJ databases">
        <title>Comparative genomic and phenotypic analysis of Granulibacter bethesdensis clinical isolates from patients with chronic granulomatous disease.</title>
        <authorList>
            <person name="Zarember K.A."/>
            <person name="Porcella S.F."/>
            <person name="Chu J."/>
            <person name="Ding L."/>
            <person name="Dahlstrom E."/>
            <person name="Barbian K."/>
            <person name="Martens C."/>
            <person name="Sykora L."/>
            <person name="Kramer S."/>
            <person name="Pettinato A.M."/>
            <person name="Hong H."/>
            <person name="Wald G."/>
            <person name="Berg L.J."/>
            <person name="Rogge L.S."/>
            <person name="Greenberg D.E."/>
            <person name="Falcone E.L."/>
            <person name="Neves J.F."/>
            <person name="Simoes M.J."/>
            <person name="Casal M."/>
            <person name="Rodriguez-Lopez F.C."/>
            <person name="Zelazny A."/>
            <person name="Gallin J.I."/>
            <person name="Holland S.M."/>
        </authorList>
    </citation>
    <scope>NUCLEOTIDE SEQUENCE [LARGE SCALE GENOMIC DNA]</scope>
    <source>
        <strain evidence="2">NIH9.1</strain>
    </source>
</reference>
<dbReference type="Proteomes" id="UP000182373">
    <property type="component" value="Chromosome"/>
</dbReference>
<evidence type="ECO:0000313" key="1">
    <source>
        <dbReference type="EMBL" id="APH55074.1"/>
    </source>
</evidence>
<dbReference type="EMBL" id="CP018191">
    <property type="protein sequence ID" value="APH55074.1"/>
    <property type="molecule type" value="Genomic_DNA"/>
</dbReference>
<dbReference type="AlphaFoldDB" id="A0AAC9KBU2"/>
<sequence>MTISFAPGASHITRLLAPVRTALKPLSDKIGAFFTWWGTQLAACLPTGVRARLLALAGQQENLLRLSIVEEEDDPLLSPRVTLSLIRGTRVQNLGTYRTTLAADLSALRSMLDQWQRRATPVLHSVGISPLMRTVTLSMTAEEWLDRVLAHEMDRLTPFTSDTVLWTYDILSRDQTQQKLTIRLHLLPSSWLPPHLSWLSGLGFFPRQVEAETILFPLRNAGIPERNRGRYALAARWAWAGCGALLILTVATPFIHQSMTLGRLDETIARVKPEAQKASALRRLNTAEQAKQAALAAGGGRSGDILGMLKVLTDALPDDSFISDLTLSRRAVTISGQSGAAARLMESFSNNPSINNAAFTAPVMRSPDEKTDLFAIRLDIRPEARP</sequence>
<proteinExistence type="predicted"/>
<evidence type="ECO:0000313" key="2">
    <source>
        <dbReference type="Proteomes" id="UP000182373"/>
    </source>
</evidence>
<protein>
    <submittedName>
        <fullName evidence="1">General secretion pathway protein L</fullName>
    </submittedName>
</protein>
<dbReference type="InterPro" id="IPR007813">
    <property type="entry name" value="PilN"/>
</dbReference>
<dbReference type="Pfam" id="PF05137">
    <property type="entry name" value="PilN"/>
    <property type="match status" value="1"/>
</dbReference>
<gene>
    <name evidence="1" type="ORF">GbCGDNIH9_1761</name>
</gene>